<keyword evidence="2" id="KW-1185">Reference proteome</keyword>
<dbReference type="EMBL" id="JAYMYQ010000040">
    <property type="protein sequence ID" value="KAK7297729.1"/>
    <property type="molecule type" value="Genomic_DNA"/>
</dbReference>
<dbReference type="AlphaFoldDB" id="A0AAN9JI62"/>
<evidence type="ECO:0000313" key="1">
    <source>
        <dbReference type="EMBL" id="KAK7297729.1"/>
    </source>
</evidence>
<organism evidence="1 2">
    <name type="scientific">Canavalia gladiata</name>
    <name type="common">Sword bean</name>
    <name type="synonym">Dolichos gladiatus</name>
    <dbReference type="NCBI Taxonomy" id="3824"/>
    <lineage>
        <taxon>Eukaryota</taxon>
        <taxon>Viridiplantae</taxon>
        <taxon>Streptophyta</taxon>
        <taxon>Embryophyta</taxon>
        <taxon>Tracheophyta</taxon>
        <taxon>Spermatophyta</taxon>
        <taxon>Magnoliopsida</taxon>
        <taxon>eudicotyledons</taxon>
        <taxon>Gunneridae</taxon>
        <taxon>Pentapetalae</taxon>
        <taxon>rosids</taxon>
        <taxon>fabids</taxon>
        <taxon>Fabales</taxon>
        <taxon>Fabaceae</taxon>
        <taxon>Papilionoideae</taxon>
        <taxon>50 kb inversion clade</taxon>
        <taxon>NPAAA clade</taxon>
        <taxon>indigoferoid/millettioid clade</taxon>
        <taxon>Phaseoleae</taxon>
        <taxon>Canavalia</taxon>
    </lineage>
</organism>
<dbReference type="AntiFam" id="ANF00025">
    <property type="entry name" value="Antisense to 23S rRNA"/>
</dbReference>
<evidence type="ECO:0000313" key="2">
    <source>
        <dbReference type="Proteomes" id="UP001367508"/>
    </source>
</evidence>
<comment type="caution">
    <text evidence="1">The sequence shown here is derived from an EMBL/GenBank/DDBJ whole genome shotgun (WGS) entry which is preliminary data.</text>
</comment>
<protein>
    <submittedName>
        <fullName evidence="1">Uncharacterized protein</fullName>
    </submittedName>
</protein>
<sequence length="407" mass="46110">MQRRAISLLTRSVDIEVPNDSVDKSSWESSACYPRRTFDPLSESPSTRDSRITMADFRLCSTSRSHSQAGLYHYAHEQNLSLSLPSHTSPLVLRIFTENSISPGPCRRQRGSRYTIRAGRYLCDKEFRYLRTVRVTAAVYRGFHSKLITLLLPTFQHRADRRAPLLPKLRGHFAEFLRHGSLKRPSILYLFTCVGLGYDSRLWQGGTLCSLATPTLTSKQVNYLLKRQSRRATGPGRVRKALMTQARFRGKPAISDLGWPFTPSHKSSPYFATYVGSVLQGLLELSSTCSWLDRSVSEFEHAAFYWEGSNHGNESTGLSPSLARSSNLFTITVHCALSMKGACWFFHHPIHNKSNETWRKRSEHFAAEEFIILERETKLRVCFSSNPNPLSLAATNGVSVDFPSFSY</sequence>
<dbReference type="Proteomes" id="UP001367508">
    <property type="component" value="Unassembled WGS sequence"/>
</dbReference>
<name>A0AAN9JI62_CANGL</name>
<gene>
    <name evidence="1" type="ORF">VNO77_47727</name>
</gene>
<accession>A0AAN9JI62</accession>
<proteinExistence type="predicted"/>
<reference evidence="1 2" key="1">
    <citation type="submission" date="2024-01" db="EMBL/GenBank/DDBJ databases">
        <title>The genomes of 5 underutilized Papilionoideae crops provide insights into root nodulation and disease resistanc.</title>
        <authorList>
            <person name="Jiang F."/>
        </authorList>
    </citation>
    <scope>NUCLEOTIDE SEQUENCE [LARGE SCALE GENOMIC DNA]</scope>
    <source>
        <strain evidence="1">LVBAO_FW01</strain>
        <tissue evidence="1">Leaves</tissue>
    </source>
</reference>